<evidence type="ECO:0000259" key="2">
    <source>
        <dbReference type="Pfam" id="PF13191"/>
    </source>
</evidence>
<feature type="region of interest" description="Disordered" evidence="1">
    <location>
        <begin position="22"/>
        <end position="41"/>
    </location>
</feature>
<proteinExistence type="predicted"/>
<sequence>MRLEDRITRRRRRGGTRRRLVRDLNALDPTAHPEEPTGRGPTLERILDHLDPVFDGDLPPDAHVHGPKGVGKSAVVATLFEHLASALPSQQSVIHTTTRTAGTPTTSFAYVDSRDASTEFALLHAALDALCDEPVPSQGVGVEALRERLTARVAHDEHAVVAVDHVGEPETYPAATAVETLSSVSPHVSVLTVGREPRSDAGEGGAADGTTDATGATDAASIAVPAYERHSLVDILVARASDGVTRNALPHEATREVAEWADGDAHDALSALYGAATLAAADGADALDTEYVCAGIDAVPDDGCSLGRVFALPESRQRVLQSFVALGDEETASVSAATENIAASPRVSLSPATIRRVLYELSDLGIVRRVSDCDSTDGPGRPATRPIPNFSTLAFRGLDDAER</sequence>
<dbReference type="Gene3D" id="3.40.50.300">
    <property type="entry name" value="P-loop containing nucleotide triphosphate hydrolases"/>
    <property type="match status" value="1"/>
</dbReference>
<dbReference type="EMBL" id="LOPW02000017">
    <property type="protein sequence ID" value="POG54950.1"/>
    <property type="molecule type" value="Genomic_DNA"/>
</dbReference>
<dbReference type="OrthoDB" id="213998at2157"/>
<evidence type="ECO:0000313" key="4">
    <source>
        <dbReference type="Proteomes" id="UP000053621"/>
    </source>
</evidence>
<dbReference type="Proteomes" id="UP000053621">
    <property type="component" value="Unassembled WGS sequence"/>
</dbReference>
<feature type="region of interest" description="Disordered" evidence="1">
    <location>
        <begin position="194"/>
        <end position="214"/>
    </location>
</feature>
<evidence type="ECO:0000256" key="1">
    <source>
        <dbReference type="SAM" id="MobiDB-lite"/>
    </source>
</evidence>
<dbReference type="InterPro" id="IPR027417">
    <property type="entry name" value="P-loop_NTPase"/>
</dbReference>
<accession>A0A2P4NPA8</accession>
<dbReference type="InterPro" id="IPR041664">
    <property type="entry name" value="AAA_16"/>
</dbReference>
<dbReference type="Pfam" id="PF13191">
    <property type="entry name" value="AAA_16"/>
    <property type="match status" value="1"/>
</dbReference>
<reference evidence="3" key="1">
    <citation type="submission" date="2017-08" db="EMBL/GenBank/DDBJ databases">
        <title>Haloferax marisrubri sp. nov., isolated from the Discovery deep brine-seawater interface in the Red Sea.</title>
        <authorList>
            <person name="Zhang G."/>
            <person name="Stingl U."/>
        </authorList>
    </citation>
    <scope>NUCLEOTIDE SEQUENCE [LARGE SCALE GENOMIC DNA]</scope>
    <source>
        <strain evidence="3">SB3</strain>
    </source>
</reference>
<evidence type="ECO:0000313" key="3">
    <source>
        <dbReference type="EMBL" id="POG54950.1"/>
    </source>
</evidence>
<dbReference type="AlphaFoldDB" id="A0A2P4NPA8"/>
<organism evidence="3 4">
    <name type="scientific">Haloferax marisrubri</name>
    <dbReference type="NCBI Taxonomy" id="1544719"/>
    <lineage>
        <taxon>Archaea</taxon>
        <taxon>Methanobacteriati</taxon>
        <taxon>Methanobacteriota</taxon>
        <taxon>Stenosarchaea group</taxon>
        <taxon>Halobacteria</taxon>
        <taxon>Halobacteriales</taxon>
        <taxon>Haloferacaceae</taxon>
        <taxon>Haloferax</taxon>
    </lineage>
</organism>
<protein>
    <submittedName>
        <fullName evidence="3">AAA family ATPase</fullName>
    </submittedName>
</protein>
<dbReference type="Gene3D" id="1.10.8.60">
    <property type="match status" value="1"/>
</dbReference>
<comment type="caution">
    <text evidence="3">The sequence shown here is derived from an EMBL/GenBank/DDBJ whole genome shotgun (WGS) entry which is preliminary data.</text>
</comment>
<name>A0A2P4NPA8_9EURY</name>
<feature type="domain" description="Orc1-like AAA ATPase" evidence="2">
    <location>
        <begin position="36"/>
        <end position="170"/>
    </location>
</feature>
<dbReference type="SUPFAM" id="SSF52540">
    <property type="entry name" value="P-loop containing nucleoside triphosphate hydrolases"/>
    <property type="match status" value="1"/>
</dbReference>
<keyword evidence="4" id="KW-1185">Reference proteome</keyword>
<dbReference type="RefSeq" id="WP_058567556.1">
    <property type="nucleotide sequence ID" value="NZ_LOPW02000017.1"/>
</dbReference>
<gene>
    <name evidence="3" type="ORF">AUR65_014615</name>
</gene>